<dbReference type="Pfam" id="PF00107">
    <property type="entry name" value="ADH_zinc_N"/>
    <property type="match status" value="1"/>
</dbReference>
<proteinExistence type="inferred from homology"/>
<comment type="similarity">
    <text evidence="4">Belongs to the zinc-containing alcohol dehydrogenase family.</text>
</comment>
<dbReference type="EMBL" id="LOED01000019">
    <property type="protein sequence ID" value="KXG76535.1"/>
    <property type="molecule type" value="Genomic_DNA"/>
</dbReference>
<evidence type="ECO:0000313" key="6">
    <source>
        <dbReference type="EMBL" id="KXG76535.1"/>
    </source>
</evidence>
<organism evidence="6 7">
    <name type="scientific">Fervidicola ferrireducens</name>
    <dbReference type="NCBI Taxonomy" id="520764"/>
    <lineage>
        <taxon>Bacteria</taxon>
        <taxon>Bacillati</taxon>
        <taxon>Bacillota</taxon>
        <taxon>Clostridia</taxon>
        <taxon>Thermosediminibacterales</taxon>
        <taxon>Thermosediminibacteraceae</taxon>
        <taxon>Fervidicola</taxon>
    </lineage>
</organism>
<dbReference type="InterPro" id="IPR002328">
    <property type="entry name" value="ADH_Zn_CS"/>
</dbReference>
<dbReference type="InterPro" id="IPR013154">
    <property type="entry name" value="ADH-like_N"/>
</dbReference>
<dbReference type="GO" id="GO:0003939">
    <property type="term" value="F:L-iditol 2-dehydrogenase (NAD+) activity"/>
    <property type="evidence" value="ECO:0007669"/>
    <property type="project" value="UniProtKB-EC"/>
</dbReference>
<dbReference type="STRING" id="520764.AN618_15660"/>
<reference evidence="6 7" key="1">
    <citation type="submission" date="2015-12" db="EMBL/GenBank/DDBJ databases">
        <title>Draft genome sequnece of Fervidicola ferrireducens strain Y170.</title>
        <authorList>
            <person name="Patel B.K."/>
        </authorList>
    </citation>
    <scope>NUCLEOTIDE SEQUENCE [LARGE SCALE GENOMIC DNA]</scope>
    <source>
        <strain evidence="6 7">Y170</strain>
    </source>
</reference>
<dbReference type="InterPro" id="IPR036291">
    <property type="entry name" value="NAD(P)-bd_dom_sf"/>
</dbReference>
<dbReference type="AlphaFoldDB" id="A0A140L7L0"/>
<dbReference type="PANTHER" id="PTHR43401:SF2">
    <property type="entry name" value="L-THREONINE 3-DEHYDROGENASE"/>
    <property type="match status" value="1"/>
</dbReference>
<accession>A0A140L7L0</accession>
<dbReference type="CDD" id="cd08236">
    <property type="entry name" value="sugar_DH"/>
    <property type="match status" value="1"/>
</dbReference>
<keyword evidence="7" id="KW-1185">Reference proteome</keyword>
<dbReference type="Proteomes" id="UP000070427">
    <property type="component" value="Unassembled WGS sequence"/>
</dbReference>
<dbReference type="PROSITE" id="PS00059">
    <property type="entry name" value="ADH_ZINC"/>
    <property type="match status" value="1"/>
</dbReference>
<dbReference type="SUPFAM" id="SSF50129">
    <property type="entry name" value="GroES-like"/>
    <property type="match status" value="1"/>
</dbReference>
<dbReference type="SUPFAM" id="SSF51735">
    <property type="entry name" value="NAD(P)-binding Rossmann-fold domains"/>
    <property type="match status" value="1"/>
</dbReference>
<comment type="caution">
    <text evidence="6">The sequence shown here is derived from an EMBL/GenBank/DDBJ whole genome shotgun (WGS) entry which is preliminary data.</text>
</comment>
<protein>
    <submittedName>
        <fullName evidence="6">Sorbitol dehydrogenase</fullName>
        <ecNumber evidence="6">1.1.1.14</ecNumber>
    </submittedName>
</protein>
<dbReference type="InParanoid" id="A0A140L7L0"/>
<keyword evidence="2 4" id="KW-0862">Zinc</keyword>
<name>A0A140L7L0_9FIRM</name>
<gene>
    <name evidence="6" type="primary">gutB</name>
    <name evidence="6" type="ORF">AN618_15660</name>
</gene>
<evidence type="ECO:0000313" key="7">
    <source>
        <dbReference type="Proteomes" id="UP000070427"/>
    </source>
</evidence>
<dbReference type="OrthoDB" id="9777057at2"/>
<dbReference type="GO" id="GO:0008270">
    <property type="term" value="F:zinc ion binding"/>
    <property type="evidence" value="ECO:0007669"/>
    <property type="project" value="InterPro"/>
</dbReference>
<dbReference type="FunCoup" id="A0A140L7L0">
    <property type="interactions" value="261"/>
</dbReference>
<keyword evidence="1 4" id="KW-0479">Metal-binding</keyword>
<dbReference type="Gene3D" id="3.90.180.10">
    <property type="entry name" value="Medium-chain alcohol dehydrogenases, catalytic domain"/>
    <property type="match status" value="1"/>
</dbReference>
<sequence length="348" mass="38164">MEMMKAVVFYGPGDMRYEDVPKPVPKEGEVLIKVKYASICGSDIEEYKIGSDRARPPLIFGHEFSGEVVEVGPGVSKERIGQRVSVNPILYCGKCYYCKKGLINLCNNRRSVGRTLGIERKRCDGGFAEYVCLPEFSLVPLKEGVTYEEGALLEPLAVCYCAAKEGNFEKGENVLVIGTGPIGLMIIQYLKILGSGKIAATDVVDFRLDAAKKCGADYTINVKNESLEKALELTDNVGFDRVIVTAGAPSVINDSIKLGRNGGGIVLVSLIRENVEINPTDIVGRKLSIYGSYMFTNEMNEVMDFIVEKKLDVNNIISSVHPLSETPELFKMLASGNNREIKVLLKAD</sequence>
<dbReference type="InterPro" id="IPR011032">
    <property type="entry name" value="GroES-like_sf"/>
</dbReference>
<feature type="domain" description="Enoyl reductase (ER)" evidence="5">
    <location>
        <begin position="11"/>
        <end position="345"/>
    </location>
</feature>
<dbReference type="Gene3D" id="3.40.50.720">
    <property type="entry name" value="NAD(P)-binding Rossmann-like Domain"/>
    <property type="match status" value="1"/>
</dbReference>
<evidence type="ECO:0000256" key="3">
    <source>
        <dbReference type="ARBA" id="ARBA00023002"/>
    </source>
</evidence>
<evidence type="ECO:0000259" key="5">
    <source>
        <dbReference type="SMART" id="SM00829"/>
    </source>
</evidence>
<keyword evidence="3 6" id="KW-0560">Oxidoreductase</keyword>
<evidence type="ECO:0000256" key="2">
    <source>
        <dbReference type="ARBA" id="ARBA00022833"/>
    </source>
</evidence>
<dbReference type="InterPro" id="IPR013149">
    <property type="entry name" value="ADH-like_C"/>
</dbReference>
<dbReference type="RefSeq" id="WP_066353675.1">
    <property type="nucleotide sequence ID" value="NZ_LOED01000019.1"/>
</dbReference>
<dbReference type="EC" id="1.1.1.14" evidence="6"/>
<dbReference type="SMART" id="SM00829">
    <property type="entry name" value="PKS_ER"/>
    <property type="match status" value="1"/>
</dbReference>
<dbReference type="InterPro" id="IPR020843">
    <property type="entry name" value="ER"/>
</dbReference>
<dbReference type="InterPro" id="IPR050129">
    <property type="entry name" value="Zn_alcohol_dh"/>
</dbReference>
<comment type="cofactor">
    <cofactor evidence="4">
        <name>Zn(2+)</name>
        <dbReference type="ChEBI" id="CHEBI:29105"/>
    </cofactor>
</comment>
<dbReference type="Pfam" id="PF08240">
    <property type="entry name" value="ADH_N"/>
    <property type="match status" value="1"/>
</dbReference>
<evidence type="ECO:0000256" key="1">
    <source>
        <dbReference type="ARBA" id="ARBA00022723"/>
    </source>
</evidence>
<evidence type="ECO:0000256" key="4">
    <source>
        <dbReference type="RuleBase" id="RU361277"/>
    </source>
</evidence>
<dbReference type="PANTHER" id="PTHR43401">
    <property type="entry name" value="L-THREONINE 3-DEHYDROGENASE"/>
    <property type="match status" value="1"/>
</dbReference>